<sequence>MKFLYIFVVCLAVVLGAPA</sequence>
<name>A0A212FB65_DANPL</name>
<dbReference type="EMBL" id="AGBW02009369">
    <property type="protein sequence ID" value="OWR50985.1"/>
    <property type="molecule type" value="Genomic_DNA"/>
</dbReference>
<organism evidence="1 2">
    <name type="scientific">Danaus plexippus plexippus</name>
    <dbReference type="NCBI Taxonomy" id="278856"/>
    <lineage>
        <taxon>Eukaryota</taxon>
        <taxon>Metazoa</taxon>
        <taxon>Ecdysozoa</taxon>
        <taxon>Arthropoda</taxon>
        <taxon>Hexapoda</taxon>
        <taxon>Insecta</taxon>
        <taxon>Pterygota</taxon>
        <taxon>Neoptera</taxon>
        <taxon>Endopterygota</taxon>
        <taxon>Lepidoptera</taxon>
        <taxon>Glossata</taxon>
        <taxon>Ditrysia</taxon>
        <taxon>Papilionoidea</taxon>
        <taxon>Nymphalidae</taxon>
        <taxon>Danainae</taxon>
        <taxon>Danaini</taxon>
        <taxon>Danaina</taxon>
        <taxon>Danaus</taxon>
        <taxon>Danaus</taxon>
    </lineage>
</organism>
<proteinExistence type="predicted"/>
<protein>
    <submittedName>
        <fullName evidence="1">Uncharacterized protein</fullName>
    </submittedName>
</protein>
<dbReference type="KEGG" id="dpl:KGM_211991A"/>
<accession>A0A212FB65</accession>
<feature type="non-terminal residue" evidence="1">
    <location>
        <position position="19"/>
    </location>
</feature>
<comment type="caution">
    <text evidence="1">The sequence shown here is derived from an EMBL/GenBank/DDBJ whole genome shotgun (WGS) entry which is preliminary data.</text>
</comment>
<keyword evidence="2" id="KW-1185">Reference proteome</keyword>
<reference evidence="1 2" key="1">
    <citation type="journal article" date="2011" name="Cell">
        <title>The monarch butterfly genome yields insights into long-distance migration.</title>
        <authorList>
            <person name="Zhan S."/>
            <person name="Merlin C."/>
            <person name="Boore J.L."/>
            <person name="Reppert S.M."/>
        </authorList>
    </citation>
    <scope>NUCLEOTIDE SEQUENCE [LARGE SCALE GENOMIC DNA]</scope>
    <source>
        <strain evidence="1">F-2</strain>
    </source>
</reference>
<dbReference type="Proteomes" id="UP000007151">
    <property type="component" value="Unassembled WGS sequence"/>
</dbReference>
<evidence type="ECO:0000313" key="2">
    <source>
        <dbReference type="Proteomes" id="UP000007151"/>
    </source>
</evidence>
<dbReference type="InParanoid" id="A0A212FB65"/>
<dbReference type="AlphaFoldDB" id="A0A212FB65"/>
<evidence type="ECO:0000313" key="1">
    <source>
        <dbReference type="EMBL" id="OWR50985.1"/>
    </source>
</evidence>
<gene>
    <name evidence="1" type="ORF">KGM_211991A</name>
</gene>